<dbReference type="InterPro" id="IPR053392">
    <property type="entry name" value="Transposase_IS30-like"/>
</dbReference>
<dbReference type="InterPro" id="IPR001584">
    <property type="entry name" value="Integrase_cat-core"/>
</dbReference>
<organism evidence="2 4">
    <name type="scientific">Pseudoalteromonas qingdaonensis</name>
    <dbReference type="NCBI Taxonomy" id="3131913"/>
    <lineage>
        <taxon>Bacteria</taxon>
        <taxon>Pseudomonadati</taxon>
        <taxon>Pseudomonadota</taxon>
        <taxon>Gammaproteobacteria</taxon>
        <taxon>Alteromonadales</taxon>
        <taxon>Pseudoalteromonadaceae</taxon>
        <taxon>Pseudoalteromonas</taxon>
    </lineage>
</organism>
<evidence type="ECO:0000313" key="3">
    <source>
        <dbReference type="EMBL" id="MEM0516620.1"/>
    </source>
</evidence>
<gene>
    <name evidence="2" type="ORF">WCN91_10070</name>
    <name evidence="3" type="ORF">WCN91_14545</name>
</gene>
<protein>
    <submittedName>
        <fullName evidence="2">IS30 family transposase</fullName>
    </submittedName>
</protein>
<dbReference type="SUPFAM" id="SSF53098">
    <property type="entry name" value="Ribonuclease H-like"/>
    <property type="match status" value="1"/>
</dbReference>
<dbReference type="EMBL" id="JBCGCU010000022">
    <property type="protein sequence ID" value="MEM0516620.1"/>
    <property type="molecule type" value="Genomic_DNA"/>
</dbReference>
<dbReference type="InterPro" id="IPR012337">
    <property type="entry name" value="RNaseH-like_sf"/>
</dbReference>
<reference evidence="2 4" key="1">
    <citation type="submission" date="2024-03" db="EMBL/GenBank/DDBJ databases">
        <title>Pseudoalteromonas qingdaonensis sp. nov., isolated from the intestines of marine benthic organisms.</title>
        <authorList>
            <person name="Lin X."/>
            <person name="Fang S."/>
            <person name="Hu X."/>
        </authorList>
    </citation>
    <scope>NUCLEOTIDE SEQUENCE [LARGE SCALE GENOMIC DNA]</scope>
    <source>
        <strain evidence="2 4">YIC-827</strain>
    </source>
</reference>
<keyword evidence="4" id="KW-1185">Reference proteome</keyword>
<feature type="non-terminal residue" evidence="2">
    <location>
        <position position="1"/>
    </location>
</feature>
<dbReference type="EMBL" id="JBCGCU010000010">
    <property type="protein sequence ID" value="MEM0515751.1"/>
    <property type="molecule type" value="Genomic_DNA"/>
</dbReference>
<dbReference type="Gene3D" id="3.30.420.10">
    <property type="entry name" value="Ribonuclease H-like superfamily/Ribonuclease H"/>
    <property type="match status" value="1"/>
</dbReference>
<evidence type="ECO:0000313" key="2">
    <source>
        <dbReference type="EMBL" id="MEM0515751.1"/>
    </source>
</evidence>
<accession>A0ABU9MZ44</accession>
<comment type="caution">
    <text evidence="2">The sequence shown here is derived from an EMBL/GenBank/DDBJ whole genome shotgun (WGS) entry which is preliminary data.</text>
</comment>
<evidence type="ECO:0000313" key="4">
    <source>
        <dbReference type="Proteomes" id="UP001447008"/>
    </source>
</evidence>
<dbReference type="PANTHER" id="PTHR10948:SF23">
    <property type="entry name" value="TRANSPOSASE INSI FOR INSERTION SEQUENCE ELEMENT IS30A-RELATED"/>
    <property type="match status" value="1"/>
</dbReference>
<sequence length="84" mass="9785">CDHEQVAKKLKTDIYFANPYSSWERGLNENFNGLLRQYIRKGTDLRTVTDKQIAEIERALNARPRKCLGYKQPAVVFEELRKAA</sequence>
<dbReference type="RefSeq" id="WP_342678662.1">
    <property type="nucleotide sequence ID" value="NZ_JBCGCU010000010.1"/>
</dbReference>
<dbReference type="NCBIfam" id="NF033563">
    <property type="entry name" value="transpos_IS30"/>
    <property type="match status" value="1"/>
</dbReference>
<dbReference type="InterPro" id="IPR051917">
    <property type="entry name" value="Transposase-Integrase"/>
</dbReference>
<dbReference type="PROSITE" id="PS50994">
    <property type="entry name" value="INTEGRASE"/>
    <property type="match status" value="1"/>
</dbReference>
<proteinExistence type="predicted"/>
<dbReference type="InterPro" id="IPR036397">
    <property type="entry name" value="RNaseH_sf"/>
</dbReference>
<evidence type="ECO:0000259" key="1">
    <source>
        <dbReference type="PROSITE" id="PS50994"/>
    </source>
</evidence>
<name>A0ABU9MZ44_9GAMM</name>
<dbReference type="PANTHER" id="PTHR10948">
    <property type="entry name" value="TRANSPOSASE"/>
    <property type="match status" value="1"/>
</dbReference>
<dbReference type="Proteomes" id="UP001447008">
    <property type="component" value="Unassembled WGS sequence"/>
</dbReference>
<feature type="domain" description="Integrase catalytic" evidence="1">
    <location>
        <begin position="1"/>
        <end position="81"/>
    </location>
</feature>